<dbReference type="RefSeq" id="WP_084230896.1">
    <property type="nucleotide sequence ID" value="NZ_FWWR01000009.1"/>
</dbReference>
<evidence type="ECO:0000313" key="2">
    <source>
        <dbReference type="EMBL" id="SMB88128.1"/>
    </source>
</evidence>
<keyword evidence="1" id="KW-0812">Transmembrane</keyword>
<evidence type="ECO:0000256" key="1">
    <source>
        <dbReference type="SAM" id="Phobius"/>
    </source>
</evidence>
<organism evidence="2 3">
    <name type="scientific">Peptoniphilus asaccharolyticus DSM 20463</name>
    <dbReference type="NCBI Taxonomy" id="573058"/>
    <lineage>
        <taxon>Bacteria</taxon>
        <taxon>Bacillati</taxon>
        <taxon>Bacillota</taxon>
        <taxon>Tissierellia</taxon>
        <taxon>Tissierellales</taxon>
        <taxon>Peptoniphilaceae</taxon>
        <taxon>Peptoniphilus</taxon>
    </lineage>
</organism>
<keyword evidence="3" id="KW-1185">Reference proteome</keyword>
<name>A0A1W1V472_PEPAS</name>
<keyword evidence="1" id="KW-1133">Transmembrane helix</keyword>
<dbReference type="Proteomes" id="UP000192368">
    <property type="component" value="Unassembled WGS sequence"/>
</dbReference>
<evidence type="ECO:0000313" key="3">
    <source>
        <dbReference type="Proteomes" id="UP000192368"/>
    </source>
</evidence>
<protein>
    <submittedName>
        <fullName evidence="2">Uncharacterized protein</fullName>
    </submittedName>
</protein>
<keyword evidence="1" id="KW-0472">Membrane</keyword>
<dbReference type="AlphaFoldDB" id="A0A1W1V472"/>
<gene>
    <name evidence="2" type="ORF">SAMN00017477_1346</name>
</gene>
<feature type="transmembrane region" description="Helical" evidence="1">
    <location>
        <begin position="21"/>
        <end position="47"/>
    </location>
</feature>
<accession>A0A1W1V472</accession>
<feature type="transmembrane region" description="Helical" evidence="1">
    <location>
        <begin position="67"/>
        <end position="88"/>
    </location>
</feature>
<sequence>MENKPLNKDNIIREVVKIFVGGVLALIVKVSSPIIITFVMTIANKILFNKHDAVSGATRYSNLIEKLTISLSFVSGIIIILILIYILVHLYRLYREVK</sequence>
<dbReference type="EMBL" id="FWWR01000009">
    <property type="protein sequence ID" value="SMB88128.1"/>
    <property type="molecule type" value="Genomic_DNA"/>
</dbReference>
<reference evidence="3" key="1">
    <citation type="submission" date="2017-04" db="EMBL/GenBank/DDBJ databases">
        <authorList>
            <person name="Varghese N."/>
            <person name="Submissions S."/>
        </authorList>
    </citation>
    <scope>NUCLEOTIDE SEQUENCE [LARGE SCALE GENOMIC DNA]</scope>
    <source>
        <strain evidence="3">DSM 20463</strain>
    </source>
</reference>
<proteinExistence type="predicted"/>